<dbReference type="KEGG" id="oro:101378012"/>
<dbReference type="Pfam" id="PF00125">
    <property type="entry name" value="Histone"/>
    <property type="match status" value="1"/>
</dbReference>
<dbReference type="InterPro" id="IPR000558">
    <property type="entry name" value="Histone_H2B"/>
</dbReference>
<feature type="region of interest" description="Disordered" evidence="2">
    <location>
        <begin position="85"/>
        <end position="122"/>
    </location>
</feature>
<evidence type="ECO:0000256" key="1">
    <source>
        <dbReference type="ARBA" id="ARBA00006846"/>
    </source>
</evidence>
<dbReference type="PANTHER" id="PTHR23428">
    <property type="entry name" value="HISTONE H2B"/>
    <property type="match status" value="1"/>
</dbReference>
<dbReference type="STRING" id="9708.A0A2U3WSF1"/>
<evidence type="ECO:0000313" key="4">
    <source>
        <dbReference type="Proteomes" id="UP000245340"/>
    </source>
</evidence>
<dbReference type="SMART" id="SM00427">
    <property type="entry name" value="H2B"/>
    <property type="match status" value="1"/>
</dbReference>
<proteinExistence type="inferred from homology"/>
<evidence type="ECO:0000259" key="3">
    <source>
        <dbReference type="Pfam" id="PF00125"/>
    </source>
</evidence>
<feature type="compositionally biased region" description="Basic residues" evidence="2">
    <location>
        <begin position="109"/>
        <end position="122"/>
    </location>
</feature>
<dbReference type="GO" id="GO:0046982">
    <property type="term" value="F:protein heterodimerization activity"/>
    <property type="evidence" value="ECO:0007669"/>
    <property type="project" value="InterPro"/>
</dbReference>
<dbReference type="Gene3D" id="1.10.20.10">
    <property type="entry name" value="Histone, subunit A"/>
    <property type="match status" value="1"/>
</dbReference>
<dbReference type="AlphaFoldDB" id="A0A2U3WSF1"/>
<protein>
    <submittedName>
        <fullName evidence="5">Histone H2B type W-T-like</fullName>
    </submittedName>
</protein>
<comment type="similarity">
    <text evidence="1">Belongs to the histone H2B family.</text>
</comment>
<feature type="domain" description="Core Histone H2A/H2B/H3" evidence="3">
    <location>
        <begin position="138"/>
        <end position="203"/>
    </location>
</feature>
<dbReference type="GO" id="GO:0000786">
    <property type="term" value="C:nucleosome"/>
    <property type="evidence" value="ECO:0007669"/>
    <property type="project" value="InterPro"/>
</dbReference>
<name>A0A2U3WSF1_ODORO</name>
<dbReference type="CDD" id="cd22910">
    <property type="entry name" value="HFD_H2B"/>
    <property type="match status" value="1"/>
</dbReference>
<sequence length="228" mass="25671">MFERISGGRPRKIRSRLILMSSSREAIRSDKTWLSDSLLVFAFCPIRKDLPVPSGNAATINGLAPLKLPPVPFLLSCREGEPYMAEPGCETSSEESLGTEEPMAADRKSLKHKQPRRRGRRGGRHCRLFVRLRRCRGPDSFATYFPRVLKHVHEGLSLSQEAVSVMDSFKDIFERIAEEASCLARTTKRSTITTREIQTAVRLLLPGEIGKHAESEATKAIIRFTFCQ</sequence>
<dbReference type="InParanoid" id="A0A2U3WSF1"/>
<dbReference type="InterPro" id="IPR009072">
    <property type="entry name" value="Histone-fold"/>
</dbReference>
<evidence type="ECO:0000313" key="5">
    <source>
        <dbReference type="RefSeq" id="XP_004412272.1"/>
    </source>
</evidence>
<dbReference type="SUPFAM" id="SSF47113">
    <property type="entry name" value="Histone-fold"/>
    <property type="match status" value="1"/>
</dbReference>
<dbReference type="PRINTS" id="PR00621">
    <property type="entry name" value="HISTONEH2B"/>
</dbReference>
<reference evidence="5" key="1">
    <citation type="submission" date="2025-08" db="UniProtKB">
        <authorList>
            <consortium name="RefSeq"/>
        </authorList>
    </citation>
    <scope>IDENTIFICATION</scope>
</reference>
<evidence type="ECO:0000256" key="2">
    <source>
        <dbReference type="SAM" id="MobiDB-lite"/>
    </source>
</evidence>
<dbReference type="GO" id="GO:0003677">
    <property type="term" value="F:DNA binding"/>
    <property type="evidence" value="ECO:0007669"/>
    <property type="project" value="InterPro"/>
</dbReference>
<organism evidence="4 5">
    <name type="scientific">Odobenus rosmarus divergens</name>
    <name type="common">Pacific walrus</name>
    <dbReference type="NCBI Taxonomy" id="9708"/>
    <lineage>
        <taxon>Eukaryota</taxon>
        <taxon>Metazoa</taxon>
        <taxon>Chordata</taxon>
        <taxon>Craniata</taxon>
        <taxon>Vertebrata</taxon>
        <taxon>Euteleostomi</taxon>
        <taxon>Mammalia</taxon>
        <taxon>Eutheria</taxon>
        <taxon>Laurasiatheria</taxon>
        <taxon>Carnivora</taxon>
        <taxon>Caniformia</taxon>
        <taxon>Pinnipedia</taxon>
        <taxon>Odobenidae</taxon>
        <taxon>Odobenus</taxon>
    </lineage>
</organism>
<keyword evidence="4" id="KW-1185">Reference proteome</keyword>
<accession>A0A2U3WSF1</accession>
<gene>
    <name evidence="5" type="primary">LOC101378012</name>
</gene>
<dbReference type="InterPro" id="IPR007125">
    <property type="entry name" value="H2A/H2B/H3"/>
</dbReference>
<dbReference type="RefSeq" id="XP_004412272.1">
    <property type="nucleotide sequence ID" value="XM_004412215.1"/>
</dbReference>
<feature type="compositionally biased region" description="Low complexity" evidence="2">
    <location>
        <begin position="90"/>
        <end position="101"/>
    </location>
</feature>
<dbReference type="GO" id="GO:0030527">
    <property type="term" value="F:structural constituent of chromatin"/>
    <property type="evidence" value="ECO:0007669"/>
    <property type="project" value="InterPro"/>
</dbReference>
<dbReference type="Proteomes" id="UP000245340">
    <property type="component" value="Unplaced"/>
</dbReference>